<organism evidence="8 9">
    <name type="scientific">Chironomus riparius</name>
    <dbReference type="NCBI Taxonomy" id="315576"/>
    <lineage>
        <taxon>Eukaryota</taxon>
        <taxon>Metazoa</taxon>
        <taxon>Ecdysozoa</taxon>
        <taxon>Arthropoda</taxon>
        <taxon>Hexapoda</taxon>
        <taxon>Insecta</taxon>
        <taxon>Pterygota</taxon>
        <taxon>Neoptera</taxon>
        <taxon>Endopterygota</taxon>
        <taxon>Diptera</taxon>
        <taxon>Nematocera</taxon>
        <taxon>Chironomoidea</taxon>
        <taxon>Chironomidae</taxon>
        <taxon>Chironominae</taxon>
        <taxon>Chironomus</taxon>
    </lineage>
</organism>
<dbReference type="PROSITE" id="PS50068">
    <property type="entry name" value="LDLRA_2"/>
    <property type="match status" value="1"/>
</dbReference>
<dbReference type="InterPro" id="IPR002172">
    <property type="entry name" value="LDrepeatLR_classA_rpt"/>
</dbReference>
<evidence type="ECO:0000256" key="2">
    <source>
        <dbReference type="ARBA" id="ARBA00023157"/>
    </source>
</evidence>
<dbReference type="EMBL" id="OU895878">
    <property type="protein sequence ID" value="CAG9803660.1"/>
    <property type="molecule type" value="Genomic_DNA"/>
</dbReference>
<dbReference type="PANTHER" id="PTHR24251">
    <property type="entry name" value="OVOCHYMASE-RELATED"/>
    <property type="match status" value="1"/>
</dbReference>
<feature type="disulfide bond" evidence="3">
    <location>
        <begin position="387"/>
        <end position="399"/>
    </location>
</feature>
<dbReference type="CDD" id="cd00041">
    <property type="entry name" value="CUB"/>
    <property type="match status" value="2"/>
</dbReference>
<reference evidence="8" key="2">
    <citation type="submission" date="2022-10" db="EMBL/GenBank/DDBJ databases">
        <authorList>
            <consortium name="ENA_rothamsted_submissions"/>
            <consortium name="culmorum"/>
            <person name="King R."/>
        </authorList>
    </citation>
    <scope>NUCLEOTIDE SEQUENCE</scope>
</reference>
<reference evidence="8" key="1">
    <citation type="submission" date="2022-01" db="EMBL/GenBank/DDBJ databases">
        <authorList>
            <person name="King R."/>
        </authorList>
    </citation>
    <scope>NUCLEOTIDE SEQUENCE</scope>
</reference>
<evidence type="ECO:0000256" key="4">
    <source>
        <dbReference type="SAM" id="MobiDB-lite"/>
    </source>
</evidence>
<keyword evidence="1" id="KW-0677">Repeat</keyword>
<keyword evidence="6" id="KW-0732">Signal</keyword>
<dbReference type="InterPro" id="IPR000859">
    <property type="entry name" value="CUB_dom"/>
</dbReference>
<feature type="signal peptide" evidence="6">
    <location>
        <begin position="1"/>
        <end position="19"/>
    </location>
</feature>
<dbReference type="SUPFAM" id="SSF49854">
    <property type="entry name" value="Spermadhesin, CUB domain"/>
    <property type="match status" value="2"/>
</dbReference>
<evidence type="ECO:0000256" key="1">
    <source>
        <dbReference type="ARBA" id="ARBA00022737"/>
    </source>
</evidence>
<keyword evidence="5" id="KW-1133">Transmembrane helix</keyword>
<feature type="chain" id="PRO_5040282429" description="CUB domain-containing protein" evidence="6">
    <location>
        <begin position="20"/>
        <end position="732"/>
    </location>
</feature>
<evidence type="ECO:0000313" key="9">
    <source>
        <dbReference type="Proteomes" id="UP001153620"/>
    </source>
</evidence>
<feature type="compositionally biased region" description="Basic residues" evidence="4">
    <location>
        <begin position="654"/>
        <end position="671"/>
    </location>
</feature>
<name>A0A9N9RU59_9DIPT</name>
<evidence type="ECO:0000256" key="6">
    <source>
        <dbReference type="SAM" id="SignalP"/>
    </source>
</evidence>
<evidence type="ECO:0000313" key="8">
    <source>
        <dbReference type="EMBL" id="CAG9803660.1"/>
    </source>
</evidence>
<keyword evidence="2 3" id="KW-1015">Disulfide bond</keyword>
<proteinExistence type="predicted"/>
<accession>A0A9N9RU59</accession>
<feature type="region of interest" description="Disordered" evidence="4">
    <location>
        <begin position="636"/>
        <end position="717"/>
    </location>
</feature>
<keyword evidence="5" id="KW-0472">Membrane</keyword>
<dbReference type="SMART" id="SM00042">
    <property type="entry name" value="CUB"/>
    <property type="match status" value="2"/>
</dbReference>
<feature type="domain" description="CUB" evidence="7">
    <location>
        <begin position="262"/>
        <end position="380"/>
    </location>
</feature>
<dbReference type="Gene3D" id="2.60.120.290">
    <property type="entry name" value="Spermadhesin, CUB domain"/>
    <property type="match status" value="2"/>
</dbReference>
<evidence type="ECO:0000259" key="7">
    <source>
        <dbReference type="PROSITE" id="PS01180"/>
    </source>
</evidence>
<feature type="compositionally biased region" description="Basic and acidic residues" evidence="4">
    <location>
        <begin position="680"/>
        <end position="717"/>
    </location>
</feature>
<evidence type="ECO:0000256" key="5">
    <source>
        <dbReference type="SAM" id="Phobius"/>
    </source>
</evidence>
<dbReference type="Pfam" id="PF00431">
    <property type="entry name" value="CUB"/>
    <property type="match status" value="2"/>
</dbReference>
<feature type="disulfide bond" evidence="3">
    <location>
        <begin position="394"/>
        <end position="412"/>
    </location>
</feature>
<dbReference type="PANTHER" id="PTHR24251:SF28">
    <property type="entry name" value="NEUROPILIN AND TOLLOID-LIKE, ISOFORM B"/>
    <property type="match status" value="1"/>
</dbReference>
<dbReference type="Proteomes" id="UP001153620">
    <property type="component" value="Chromosome 2"/>
</dbReference>
<dbReference type="FunFam" id="2.60.120.290:FF:000013">
    <property type="entry name" value="Membrane frizzled-related protein"/>
    <property type="match status" value="1"/>
</dbReference>
<keyword evidence="9" id="KW-1185">Reference proteome</keyword>
<gene>
    <name evidence="8" type="ORF">CHIRRI_LOCUS6558</name>
</gene>
<dbReference type="AlphaFoldDB" id="A0A9N9RU59"/>
<comment type="caution">
    <text evidence="3">Lacks conserved residue(s) required for the propagation of feature annotation.</text>
</comment>
<feature type="domain" description="CUB" evidence="7">
    <location>
        <begin position="134"/>
        <end position="249"/>
    </location>
</feature>
<dbReference type="InterPro" id="IPR035914">
    <property type="entry name" value="Sperma_CUB_dom_sf"/>
</dbReference>
<dbReference type="PROSITE" id="PS01180">
    <property type="entry name" value="CUB"/>
    <property type="match status" value="2"/>
</dbReference>
<keyword evidence="5" id="KW-0812">Transmembrane</keyword>
<feature type="transmembrane region" description="Helical" evidence="5">
    <location>
        <begin position="434"/>
        <end position="457"/>
    </location>
</feature>
<protein>
    <recommendedName>
        <fullName evidence="7">CUB domain-containing protein</fullName>
    </recommendedName>
</protein>
<dbReference type="OrthoDB" id="9971251at2759"/>
<sequence length="732" mass="82984">MKSNIWIFLLISITSYIGATSNESTTAAAKFILSSSPSTLTSSRARISSIESNGDILISGNIFSSSNMSTNASSSTYNHQNTITSSHSLSSSSLNYYESIYQKSNNNSQILHNKNVESVKTKRSLDKDNTSPECEPFTIGEDAIKTFYSPGYPKEYTKNISCVRVIEAPSGFLIRLDFRDYFQIEPSDECKFDYLEIRDGAHGFSTSLGQFCGHNFPDMITSKDRFLWLRFNSDENIEDKGFKAVYEFIPRPTSVIYDETECIIHVNGSEGWVNHTMVNQQKLEYVKRHNLSLDCMFIITVEETWKILLKFVHFELKKPNECERNFIDIFPEKTDLPSRIKNFCGSMADIVESKVNIVHIRYFAEASAINSTFAILFTAFRPKGDSCAADEYDCEDLTCIKAELKCNDRENCRFKWDESEDECKNKNADQSEHVFIIIIVFGVILTILSTAFVINCIRKIVRDHKIIREHIRQSRESKLDELGRHSTKLTKSRENIALAQLTKIPPPSFDLESPTSINLIDHNTNNHQYYRDAMSANNGARIIDSKNDLNLREQEIKNILGASYDVDVDRKDAEMCDSACQTRESLFQPVFKNKVTQSPLPSGLRFSTFGYLDSSTPSPPPPPNLQSMMNAANSGQAINMPCPTHSGKNTLPHQHQHHQHLHSHSHHHRLHSNSTNQSCNDDKGSNANKMDENDERKYSTLKRDDMQSSRSFSDVRKSAPDVVIISGCTSSH</sequence>
<evidence type="ECO:0000256" key="3">
    <source>
        <dbReference type="PROSITE-ProRule" id="PRU00124"/>
    </source>
</evidence>